<dbReference type="RefSeq" id="WP_168882687.1">
    <property type="nucleotide sequence ID" value="NZ_JABAIL010000003.1"/>
</dbReference>
<feature type="domain" description="Metallo-beta-lactamase" evidence="3">
    <location>
        <begin position="143"/>
        <end position="345"/>
    </location>
</feature>
<evidence type="ECO:0000313" key="5">
    <source>
        <dbReference type="Proteomes" id="UP000585050"/>
    </source>
</evidence>
<dbReference type="PANTHER" id="PTHR46018:SF2">
    <property type="entry name" value="ZINC PHOSPHODIESTERASE ELAC PROTEIN 1"/>
    <property type="match status" value="1"/>
</dbReference>
<dbReference type="InterPro" id="IPR036866">
    <property type="entry name" value="RibonucZ/Hydroxyglut_hydro"/>
</dbReference>
<evidence type="ECO:0000256" key="1">
    <source>
        <dbReference type="ARBA" id="ARBA00022801"/>
    </source>
</evidence>
<name>A0A7X8SKN6_9BACT</name>
<keyword evidence="2" id="KW-1133">Transmembrane helix</keyword>
<organism evidence="4 5">
    <name type="scientific">Flammeovirga agarivorans</name>
    <dbReference type="NCBI Taxonomy" id="2726742"/>
    <lineage>
        <taxon>Bacteria</taxon>
        <taxon>Pseudomonadati</taxon>
        <taxon>Bacteroidota</taxon>
        <taxon>Cytophagia</taxon>
        <taxon>Cytophagales</taxon>
        <taxon>Flammeovirgaceae</taxon>
        <taxon>Flammeovirga</taxon>
    </lineage>
</organism>
<dbReference type="InterPro" id="IPR001279">
    <property type="entry name" value="Metallo-B-lactamas"/>
</dbReference>
<keyword evidence="2" id="KW-0472">Membrane</keyword>
<accession>A0A7X8SKN6</accession>
<dbReference type="CDD" id="cd07719">
    <property type="entry name" value="arylsulfatase_AtsA-like_MBL-fold"/>
    <property type="match status" value="1"/>
</dbReference>
<proteinExistence type="predicted"/>
<sequence>MKKQYYIQFALLIVIVPFGLYSFKTILSRWEKNLELGKKTTEQNYLNVPFHEPSNPNTPFTAPENWPTKENRAPLDRSPKEFSSKVITLGTGTPTPNPFRNGAAHALVVNGYPYFVDCGEGWWRGLTKAVQAQKDIDLINTFKFKNLKYMFLTHLHEDHTVGLPSFINNPYKFHDGADKKVYGPEGVDEMISHINAAWEIDRHDVTQADSKRGADGATAVGVPLSENIDNNGRKIFEDENVIVEAFPTKHGALKHTYAYRFTCKPDGRIVVFGGDGTYSEGLVNASKDADLLVVEGITRKNIKYATWGGETEEEKVKTIGEYHMFPNLLKRVYNESKVKNIVLVHVQNYNDPDKFDRHDVLHEMIDEGIQNILMAEDGDIY</sequence>
<dbReference type="SUPFAM" id="SSF56281">
    <property type="entry name" value="Metallo-hydrolase/oxidoreductase"/>
    <property type="match status" value="1"/>
</dbReference>
<gene>
    <name evidence="4" type="ORF">HGP29_12210</name>
</gene>
<reference evidence="4 5" key="1">
    <citation type="submission" date="2020-04" db="EMBL/GenBank/DDBJ databases">
        <title>Flammeovirga sp. SR4, a novel species isolated from seawater.</title>
        <authorList>
            <person name="Wang X."/>
        </authorList>
    </citation>
    <scope>NUCLEOTIDE SEQUENCE [LARGE SCALE GENOMIC DNA]</scope>
    <source>
        <strain evidence="4 5">SR4</strain>
    </source>
</reference>
<dbReference type="PANTHER" id="PTHR46018">
    <property type="entry name" value="ZINC PHOSPHODIESTERASE ELAC PROTEIN 1"/>
    <property type="match status" value="1"/>
</dbReference>
<protein>
    <submittedName>
        <fullName evidence="4">MBL fold metallo-hydrolase</fullName>
    </submittedName>
</protein>
<dbReference type="Gene3D" id="3.60.15.10">
    <property type="entry name" value="Ribonuclease Z/Hydroxyacylglutathione hydrolase-like"/>
    <property type="match status" value="1"/>
</dbReference>
<comment type="caution">
    <text evidence="4">The sequence shown here is derived from an EMBL/GenBank/DDBJ whole genome shotgun (WGS) entry which is preliminary data.</text>
</comment>
<feature type="transmembrane region" description="Helical" evidence="2">
    <location>
        <begin position="6"/>
        <end position="23"/>
    </location>
</feature>
<keyword evidence="1 4" id="KW-0378">Hydrolase</keyword>
<dbReference type="AlphaFoldDB" id="A0A7X8SKN6"/>
<dbReference type="EMBL" id="JABAIL010000003">
    <property type="protein sequence ID" value="NLR91979.1"/>
    <property type="molecule type" value="Genomic_DNA"/>
</dbReference>
<keyword evidence="5" id="KW-1185">Reference proteome</keyword>
<dbReference type="Pfam" id="PF12706">
    <property type="entry name" value="Lactamase_B_2"/>
    <property type="match status" value="1"/>
</dbReference>
<dbReference type="InterPro" id="IPR044094">
    <property type="entry name" value="AtsA-like_MBL-fold"/>
</dbReference>
<evidence type="ECO:0000259" key="3">
    <source>
        <dbReference type="Pfam" id="PF12706"/>
    </source>
</evidence>
<evidence type="ECO:0000313" key="4">
    <source>
        <dbReference type="EMBL" id="NLR91979.1"/>
    </source>
</evidence>
<keyword evidence="2" id="KW-0812">Transmembrane</keyword>
<dbReference type="Proteomes" id="UP000585050">
    <property type="component" value="Unassembled WGS sequence"/>
</dbReference>
<evidence type="ECO:0000256" key="2">
    <source>
        <dbReference type="SAM" id="Phobius"/>
    </source>
</evidence>
<dbReference type="GO" id="GO:0042781">
    <property type="term" value="F:3'-tRNA processing endoribonuclease activity"/>
    <property type="evidence" value="ECO:0007669"/>
    <property type="project" value="TreeGrafter"/>
</dbReference>